<reference evidence="1 2" key="1">
    <citation type="submission" date="2017-06" db="EMBL/GenBank/DDBJ databases">
        <title>Description of Rhodopirellula bahusiensis sp. nov.</title>
        <authorList>
            <person name="Kizina J."/>
            <person name="Harder J."/>
        </authorList>
    </citation>
    <scope>NUCLEOTIDE SEQUENCE [LARGE SCALE GENOMIC DNA]</scope>
    <source>
        <strain evidence="1 2">SWK21</strain>
    </source>
</reference>
<accession>A0A2G1W6D3</accession>
<keyword evidence="2" id="KW-1185">Reference proteome</keyword>
<organism evidence="1 2">
    <name type="scientific">Rhodopirellula bahusiensis</name>
    <dbReference type="NCBI Taxonomy" id="2014065"/>
    <lineage>
        <taxon>Bacteria</taxon>
        <taxon>Pseudomonadati</taxon>
        <taxon>Planctomycetota</taxon>
        <taxon>Planctomycetia</taxon>
        <taxon>Pirellulales</taxon>
        <taxon>Pirellulaceae</taxon>
        <taxon>Rhodopirellula</taxon>
    </lineage>
</organism>
<evidence type="ECO:0000313" key="1">
    <source>
        <dbReference type="EMBL" id="PHQ34587.1"/>
    </source>
</evidence>
<evidence type="ECO:0000313" key="2">
    <source>
        <dbReference type="Proteomes" id="UP000225740"/>
    </source>
</evidence>
<dbReference type="AlphaFoldDB" id="A0A2G1W6D3"/>
<dbReference type="EMBL" id="NIZW01000010">
    <property type="protein sequence ID" value="PHQ34587.1"/>
    <property type="molecule type" value="Genomic_DNA"/>
</dbReference>
<comment type="caution">
    <text evidence="1">The sequence shown here is derived from an EMBL/GenBank/DDBJ whole genome shotgun (WGS) entry which is preliminary data.</text>
</comment>
<proteinExistence type="predicted"/>
<sequence>MDETGQAHRVIWSDAWALLLLRHWKAFRTPGSVRACLGLDAIVITTRNGSARSHLQASTIT</sequence>
<name>A0A2G1W6D3_9BACT</name>
<gene>
    <name evidence="1" type="ORF">CEE69_14325</name>
</gene>
<dbReference type="Proteomes" id="UP000225740">
    <property type="component" value="Unassembled WGS sequence"/>
</dbReference>
<protein>
    <submittedName>
        <fullName evidence="1">Uncharacterized protein</fullName>
    </submittedName>
</protein>